<dbReference type="AlphaFoldDB" id="A0A1I0BQZ1"/>
<dbReference type="CDD" id="cd00371">
    <property type="entry name" value="HMA"/>
    <property type="match status" value="1"/>
</dbReference>
<dbReference type="Pfam" id="PF00403">
    <property type="entry name" value="HMA"/>
    <property type="match status" value="1"/>
</dbReference>
<dbReference type="GO" id="GO:0046872">
    <property type="term" value="F:metal ion binding"/>
    <property type="evidence" value="ECO:0007669"/>
    <property type="project" value="InterPro"/>
</dbReference>
<dbReference type="InterPro" id="IPR036163">
    <property type="entry name" value="HMA_dom_sf"/>
</dbReference>
<dbReference type="SUPFAM" id="SSF55008">
    <property type="entry name" value="HMA, heavy metal-associated domain"/>
    <property type="match status" value="1"/>
</dbReference>
<evidence type="ECO:0000313" key="2">
    <source>
        <dbReference type="EMBL" id="SET09471.1"/>
    </source>
</evidence>
<dbReference type="InterPro" id="IPR006121">
    <property type="entry name" value="HMA_dom"/>
</dbReference>
<accession>A0A1I0BQZ1</accession>
<dbReference type="RefSeq" id="WP_092360718.1">
    <property type="nucleotide sequence ID" value="NZ_CAJJSN010000003.1"/>
</dbReference>
<evidence type="ECO:0000259" key="1">
    <source>
        <dbReference type="Pfam" id="PF00403"/>
    </source>
</evidence>
<feature type="domain" description="HMA" evidence="1">
    <location>
        <begin position="4"/>
        <end position="41"/>
    </location>
</feature>
<evidence type="ECO:0000313" key="3">
    <source>
        <dbReference type="Proteomes" id="UP000198508"/>
    </source>
</evidence>
<protein>
    <submittedName>
        <fullName evidence="2">Copper chaperone CopZ</fullName>
    </submittedName>
</protein>
<organism evidence="2 3">
    <name type="scientific">Enterocloster lavalensis</name>
    <dbReference type="NCBI Taxonomy" id="460384"/>
    <lineage>
        <taxon>Bacteria</taxon>
        <taxon>Bacillati</taxon>
        <taxon>Bacillota</taxon>
        <taxon>Clostridia</taxon>
        <taxon>Lachnospirales</taxon>
        <taxon>Lachnospiraceae</taxon>
        <taxon>Enterocloster</taxon>
    </lineage>
</organism>
<gene>
    <name evidence="2" type="ORF">SAMN05216313_10293</name>
</gene>
<dbReference type="GeneID" id="93277056"/>
<dbReference type="Gene3D" id="3.30.70.100">
    <property type="match status" value="1"/>
</dbReference>
<keyword evidence="3" id="KW-1185">Reference proteome</keyword>
<proteinExistence type="predicted"/>
<name>A0A1I0BQZ1_9FIRM</name>
<sequence>MKTFYCEEIACGGCAARIDRALDAAGIRHSVDLENKTVTVEETAGVAPEILSDLGFTPVER</sequence>
<dbReference type="Proteomes" id="UP000198508">
    <property type="component" value="Unassembled WGS sequence"/>
</dbReference>
<dbReference type="STRING" id="460384.SAMN05216313_10293"/>
<reference evidence="3" key="1">
    <citation type="submission" date="2016-10" db="EMBL/GenBank/DDBJ databases">
        <authorList>
            <person name="Varghese N."/>
            <person name="Submissions S."/>
        </authorList>
    </citation>
    <scope>NUCLEOTIDE SEQUENCE [LARGE SCALE GENOMIC DNA]</scope>
    <source>
        <strain evidence="3">NLAE-zl-G277</strain>
    </source>
</reference>
<dbReference type="EMBL" id="FOIM01000002">
    <property type="protein sequence ID" value="SET09471.1"/>
    <property type="molecule type" value="Genomic_DNA"/>
</dbReference>